<dbReference type="AlphaFoldDB" id="A0A1C0YES9"/>
<gene>
    <name evidence="1" type="ORF">A6M13_02920</name>
</gene>
<evidence type="ECO:0000313" key="2">
    <source>
        <dbReference type="Proteomes" id="UP000093199"/>
    </source>
</evidence>
<proteinExistence type="predicted"/>
<evidence type="ECO:0000313" key="1">
    <source>
        <dbReference type="EMBL" id="OCS85660.1"/>
    </source>
</evidence>
<organism evidence="1 2">
    <name type="scientific">Caryophanon tenue</name>
    <dbReference type="NCBI Taxonomy" id="33978"/>
    <lineage>
        <taxon>Bacteria</taxon>
        <taxon>Bacillati</taxon>
        <taxon>Bacillota</taxon>
        <taxon>Bacilli</taxon>
        <taxon>Bacillales</taxon>
        <taxon>Caryophanaceae</taxon>
        <taxon>Caryophanon</taxon>
    </lineage>
</organism>
<accession>A0A1C0YES9</accession>
<dbReference type="STRING" id="33978.A6M13_02920"/>
<comment type="caution">
    <text evidence="1">The sequence shown here is derived from an EMBL/GenBank/DDBJ whole genome shotgun (WGS) entry which is preliminary data.</text>
</comment>
<dbReference type="Proteomes" id="UP000093199">
    <property type="component" value="Unassembled WGS sequence"/>
</dbReference>
<name>A0A1C0YES9_9BACL</name>
<keyword evidence="2" id="KW-1185">Reference proteome</keyword>
<sequence>MVTMQFTVVERLNKETEELIAVAEPSFLQEKLSYVAEHQQEYIYVESPQFEALKMDAVVLEFDEAFEVPMALFGLRYQKKVSANLKQFLKDNLEKGLVSGAMFSGNEGIWEINISLNAMKNYDEAQTIEQTLEKLVAFVAEMVQAIEAK</sequence>
<evidence type="ECO:0008006" key="3">
    <source>
        <dbReference type="Google" id="ProtNLM"/>
    </source>
</evidence>
<protein>
    <recommendedName>
        <fullName evidence="3">Branched-chain amino acid aminotransferase</fullName>
    </recommendedName>
</protein>
<dbReference type="EMBL" id="MASJ01000012">
    <property type="protein sequence ID" value="OCS85660.1"/>
    <property type="molecule type" value="Genomic_DNA"/>
</dbReference>
<reference evidence="1 2" key="1">
    <citation type="submission" date="2016-07" db="EMBL/GenBank/DDBJ databases">
        <title>Caryophanon tenue genome sequencing.</title>
        <authorList>
            <person name="Verma A."/>
            <person name="Pal Y."/>
            <person name="Krishnamurthi S."/>
        </authorList>
    </citation>
    <scope>NUCLEOTIDE SEQUENCE [LARGE SCALE GENOMIC DNA]</scope>
    <source>
        <strain evidence="1 2">DSM 14152</strain>
    </source>
</reference>